<dbReference type="AlphaFoldDB" id="A0A235BYX4"/>
<dbReference type="EMBL" id="NOZP01000008">
    <property type="protein sequence ID" value="OYD17359.1"/>
    <property type="molecule type" value="Genomic_DNA"/>
</dbReference>
<dbReference type="Gene3D" id="1.10.1740.10">
    <property type="match status" value="1"/>
</dbReference>
<dbReference type="InterPro" id="IPR039425">
    <property type="entry name" value="RNA_pol_sigma-70-like"/>
</dbReference>
<comment type="caution">
    <text evidence="7">The sequence shown here is derived from an EMBL/GenBank/DDBJ whole genome shotgun (WGS) entry which is preliminary data.</text>
</comment>
<evidence type="ECO:0008006" key="9">
    <source>
        <dbReference type="Google" id="ProtNLM"/>
    </source>
</evidence>
<dbReference type="PANTHER" id="PTHR43133">
    <property type="entry name" value="RNA POLYMERASE ECF-TYPE SIGMA FACTO"/>
    <property type="match status" value="1"/>
</dbReference>
<gene>
    <name evidence="7" type="ORF">CH330_00445</name>
</gene>
<dbReference type="Proteomes" id="UP000215559">
    <property type="component" value="Unassembled WGS sequence"/>
</dbReference>
<evidence type="ECO:0000259" key="6">
    <source>
        <dbReference type="Pfam" id="PF08281"/>
    </source>
</evidence>
<keyword evidence="2" id="KW-0805">Transcription regulation</keyword>
<evidence type="ECO:0000256" key="1">
    <source>
        <dbReference type="ARBA" id="ARBA00010641"/>
    </source>
</evidence>
<accession>A0A235BYX4</accession>
<dbReference type="InterPro" id="IPR013249">
    <property type="entry name" value="RNA_pol_sigma70_r4_t2"/>
</dbReference>
<dbReference type="InterPro" id="IPR007627">
    <property type="entry name" value="RNA_pol_sigma70_r2"/>
</dbReference>
<keyword evidence="4" id="KW-0804">Transcription</keyword>
<dbReference type="InterPro" id="IPR013324">
    <property type="entry name" value="RNA_pol_sigma_r3/r4-like"/>
</dbReference>
<reference evidence="7 8" key="1">
    <citation type="submission" date="2017-07" db="EMBL/GenBank/DDBJ databases">
        <title>Recovery of genomes from metagenomes via a dereplication, aggregation, and scoring strategy.</title>
        <authorList>
            <person name="Sieber C.M."/>
            <person name="Probst A.J."/>
            <person name="Sharrar A."/>
            <person name="Thomas B.C."/>
            <person name="Hess M."/>
            <person name="Tringe S.G."/>
            <person name="Banfield J.F."/>
        </authorList>
    </citation>
    <scope>NUCLEOTIDE SEQUENCE [LARGE SCALE GENOMIC DNA]</scope>
    <source>
        <strain evidence="7">JGI_Cruoil_03_51_56</strain>
    </source>
</reference>
<feature type="domain" description="RNA polymerase sigma-70 region 2" evidence="5">
    <location>
        <begin position="46"/>
        <end position="112"/>
    </location>
</feature>
<dbReference type="SUPFAM" id="SSF88946">
    <property type="entry name" value="Sigma2 domain of RNA polymerase sigma factors"/>
    <property type="match status" value="1"/>
</dbReference>
<name>A0A235BYX4_UNCW3</name>
<comment type="similarity">
    <text evidence="1">Belongs to the sigma-70 factor family. ECF subfamily.</text>
</comment>
<dbReference type="GO" id="GO:0006352">
    <property type="term" value="P:DNA-templated transcription initiation"/>
    <property type="evidence" value="ECO:0007669"/>
    <property type="project" value="InterPro"/>
</dbReference>
<dbReference type="GO" id="GO:0003677">
    <property type="term" value="F:DNA binding"/>
    <property type="evidence" value="ECO:0007669"/>
    <property type="project" value="InterPro"/>
</dbReference>
<dbReference type="CDD" id="cd06171">
    <property type="entry name" value="Sigma70_r4"/>
    <property type="match status" value="1"/>
</dbReference>
<dbReference type="Pfam" id="PF08281">
    <property type="entry name" value="Sigma70_r4_2"/>
    <property type="match status" value="1"/>
</dbReference>
<dbReference type="InterPro" id="IPR014284">
    <property type="entry name" value="RNA_pol_sigma-70_dom"/>
</dbReference>
<dbReference type="Pfam" id="PF04542">
    <property type="entry name" value="Sigma70_r2"/>
    <property type="match status" value="1"/>
</dbReference>
<feature type="domain" description="RNA polymerase sigma factor 70 region 4 type 2" evidence="6">
    <location>
        <begin position="141"/>
        <end position="190"/>
    </location>
</feature>
<keyword evidence="3" id="KW-0731">Sigma factor</keyword>
<organism evidence="7 8">
    <name type="scientific">candidate division WOR-3 bacterium JGI_Cruoil_03_51_56</name>
    <dbReference type="NCBI Taxonomy" id="1973747"/>
    <lineage>
        <taxon>Bacteria</taxon>
        <taxon>Bacteria division WOR-3</taxon>
    </lineage>
</organism>
<evidence type="ECO:0000313" key="7">
    <source>
        <dbReference type="EMBL" id="OYD17359.1"/>
    </source>
</evidence>
<dbReference type="NCBIfam" id="TIGR02937">
    <property type="entry name" value="sigma70-ECF"/>
    <property type="match status" value="1"/>
</dbReference>
<dbReference type="InterPro" id="IPR036388">
    <property type="entry name" value="WH-like_DNA-bd_sf"/>
</dbReference>
<dbReference type="PANTHER" id="PTHR43133:SF51">
    <property type="entry name" value="RNA POLYMERASE SIGMA FACTOR"/>
    <property type="match status" value="1"/>
</dbReference>
<dbReference type="Gene3D" id="1.10.10.10">
    <property type="entry name" value="Winged helix-like DNA-binding domain superfamily/Winged helix DNA-binding domain"/>
    <property type="match status" value="1"/>
</dbReference>
<dbReference type="GO" id="GO:0016987">
    <property type="term" value="F:sigma factor activity"/>
    <property type="evidence" value="ECO:0007669"/>
    <property type="project" value="UniProtKB-KW"/>
</dbReference>
<dbReference type="SUPFAM" id="SSF88659">
    <property type="entry name" value="Sigma3 and sigma4 domains of RNA polymerase sigma factors"/>
    <property type="match status" value="1"/>
</dbReference>
<protein>
    <recommendedName>
        <fullName evidence="9">RNA polymerase subunit sigma-24</fullName>
    </recommendedName>
</protein>
<sequence>MSLRIVAQDVTFEHRVRLIGNKVEDVSEQVLVKRSAHGDERAFAVLVERYKSMVFSTAYKVLKDLSQSEDAAQDTFIKAYAALPGFKGQAKFSSWLYRICYNTCISILRKRRPEVELTEAMAQTIDGPAEEFRSRDIQTVIQQEVNRMPDDYRVVITLYHFDGMSYDEIAHLTHRPLGTVKAKIYRARVLLRERLLERVGWEELKEVMWK</sequence>
<proteinExistence type="inferred from homology"/>
<evidence type="ECO:0000256" key="3">
    <source>
        <dbReference type="ARBA" id="ARBA00023082"/>
    </source>
</evidence>
<evidence type="ECO:0000256" key="2">
    <source>
        <dbReference type="ARBA" id="ARBA00023015"/>
    </source>
</evidence>
<dbReference type="InterPro" id="IPR013325">
    <property type="entry name" value="RNA_pol_sigma_r2"/>
</dbReference>
<evidence type="ECO:0000313" key="8">
    <source>
        <dbReference type="Proteomes" id="UP000215559"/>
    </source>
</evidence>
<evidence type="ECO:0000256" key="4">
    <source>
        <dbReference type="ARBA" id="ARBA00023163"/>
    </source>
</evidence>
<evidence type="ECO:0000259" key="5">
    <source>
        <dbReference type="Pfam" id="PF04542"/>
    </source>
</evidence>